<dbReference type="OrthoDB" id="9765065at2"/>
<dbReference type="STRING" id="1484053.SAMN05444274_102484"/>
<dbReference type="InterPro" id="IPR052701">
    <property type="entry name" value="GAG_Ulvan_Degrading_Sulfatases"/>
</dbReference>
<dbReference type="PROSITE" id="PS00523">
    <property type="entry name" value="SULFATASE_1"/>
    <property type="match status" value="1"/>
</dbReference>
<organism evidence="4 5">
    <name type="scientific">Mariniphaga anaerophila</name>
    <dbReference type="NCBI Taxonomy" id="1484053"/>
    <lineage>
        <taxon>Bacteria</taxon>
        <taxon>Pseudomonadati</taxon>
        <taxon>Bacteroidota</taxon>
        <taxon>Bacteroidia</taxon>
        <taxon>Marinilabiliales</taxon>
        <taxon>Prolixibacteraceae</taxon>
        <taxon>Mariniphaga</taxon>
    </lineage>
</organism>
<dbReference type="AlphaFoldDB" id="A0A1M4WLP5"/>
<gene>
    <name evidence="4" type="ORF">SAMN05444274_102484</name>
</gene>
<keyword evidence="2" id="KW-0378">Hydrolase</keyword>
<feature type="domain" description="Sulfatase N-terminal" evidence="3">
    <location>
        <begin position="26"/>
        <end position="295"/>
    </location>
</feature>
<proteinExistence type="inferred from homology"/>
<dbReference type="GO" id="GO:0016787">
    <property type="term" value="F:hydrolase activity"/>
    <property type="evidence" value="ECO:0007669"/>
    <property type="project" value="UniProtKB-KW"/>
</dbReference>
<comment type="similarity">
    <text evidence="1">Belongs to the sulfatase family.</text>
</comment>
<name>A0A1M4WLP5_9BACT</name>
<keyword evidence="5" id="KW-1185">Reference proteome</keyword>
<dbReference type="InterPro" id="IPR000917">
    <property type="entry name" value="Sulfatase_N"/>
</dbReference>
<evidence type="ECO:0000256" key="1">
    <source>
        <dbReference type="ARBA" id="ARBA00008779"/>
    </source>
</evidence>
<dbReference type="InterPro" id="IPR017850">
    <property type="entry name" value="Alkaline_phosphatase_core_sf"/>
</dbReference>
<evidence type="ECO:0000313" key="5">
    <source>
        <dbReference type="Proteomes" id="UP000184164"/>
    </source>
</evidence>
<evidence type="ECO:0000313" key="4">
    <source>
        <dbReference type="EMBL" id="SHE82080.1"/>
    </source>
</evidence>
<sequence>MSLLLVSFLFQLGCSQAEKKKEERRPNFIILMSDNHSWDHLGCYGDPVIQTPNIDKLAAEGIRFTQAYCSAPSCAPARASMLTGQDIWRLDEAANLWGDFPPQFEVFTKLLEESGYLVGHEGKGWGPGDWEAGGRTENPAGTKYYSFEEFYNDREKGQPFFYWFSSRDPHRPFKADGWKKGKIDIDKLVVPPYLPDVEDVRKDIGDYYAEIENFDRDVSSYIQLLKEMGQLDNTLILVCSDNGWQMPRGLGNLYDFGTRLPFVISMPKRFAGGRVVDDFVSLNDVAPTFLELAGVEIPEEMNARSFANILESDKDGQVDATRDFVVTARERHAFARKNGTGYGARSYRTHDYLYIRNYNPEYWPAGDPPLFGDVDAHMLQYPCPTKMYILKNRDKEGVSELFDLGFGKRPAEELYDLNKDPFQMNNVAGSEEYKAVKDELATTLTNYLKEQGDPRETGAPMKWLNAPYYAEKDKYPTPSEEAIRELGLKEEYSLVDE</sequence>
<dbReference type="PANTHER" id="PTHR43751:SF1">
    <property type="entry name" value="SULFATASE ATSG-RELATED"/>
    <property type="match status" value="1"/>
</dbReference>
<dbReference type="InterPro" id="IPR024607">
    <property type="entry name" value="Sulfatase_CS"/>
</dbReference>
<reference evidence="4 5" key="1">
    <citation type="submission" date="2016-11" db="EMBL/GenBank/DDBJ databases">
        <authorList>
            <person name="Jaros S."/>
            <person name="Januszkiewicz K."/>
            <person name="Wedrychowicz H."/>
        </authorList>
    </citation>
    <scope>NUCLEOTIDE SEQUENCE [LARGE SCALE GENOMIC DNA]</scope>
    <source>
        <strain evidence="4 5">DSM 26910</strain>
    </source>
</reference>
<dbReference type="EMBL" id="FQUM01000002">
    <property type="protein sequence ID" value="SHE82080.1"/>
    <property type="molecule type" value="Genomic_DNA"/>
</dbReference>
<evidence type="ECO:0000259" key="3">
    <source>
        <dbReference type="Pfam" id="PF00884"/>
    </source>
</evidence>
<dbReference type="Proteomes" id="UP000184164">
    <property type="component" value="Unassembled WGS sequence"/>
</dbReference>
<evidence type="ECO:0000256" key="2">
    <source>
        <dbReference type="ARBA" id="ARBA00022801"/>
    </source>
</evidence>
<accession>A0A1M4WLP5</accession>
<dbReference type="PANTHER" id="PTHR43751">
    <property type="entry name" value="SULFATASE"/>
    <property type="match status" value="1"/>
</dbReference>
<dbReference type="Gene3D" id="3.40.720.10">
    <property type="entry name" value="Alkaline Phosphatase, subunit A"/>
    <property type="match status" value="1"/>
</dbReference>
<dbReference type="CDD" id="cd16027">
    <property type="entry name" value="SGSH"/>
    <property type="match status" value="1"/>
</dbReference>
<dbReference type="Pfam" id="PF00884">
    <property type="entry name" value="Sulfatase"/>
    <property type="match status" value="1"/>
</dbReference>
<dbReference type="SUPFAM" id="SSF53649">
    <property type="entry name" value="Alkaline phosphatase-like"/>
    <property type="match status" value="1"/>
</dbReference>
<protein>
    <submittedName>
        <fullName evidence="4">Arylsulfatase A</fullName>
    </submittedName>
</protein>